<dbReference type="UniPathway" id="UPA00061">
    <property type="reaction ID" value="UER00516"/>
</dbReference>
<evidence type="ECO:0000256" key="4">
    <source>
        <dbReference type="ARBA" id="ARBA00015486"/>
    </source>
</evidence>
<keyword evidence="7 10" id="KW-0808">Transferase</keyword>
<evidence type="ECO:0000256" key="2">
    <source>
        <dbReference type="ARBA" id="ARBA00007110"/>
    </source>
</evidence>
<feature type="non-terminal residue" evidence="10">
    <location>
        <position position="300"/>
    </location>
</feature>
<dbReference type="Gene3D" id="3.40.50.10210">
    <property type="match status" value="1"/>
</dbReference>
<dbReference type="InterPro" id="IPR023195">
    <property type="entry name" value="Nict_dMeBzImd_PRibTrfase_N"/>
</dbReference>
<comment type="pathway">
    <text evidence="1">Nucleoside biosynthesis; alpha-ribazole biosynthesis; alpha-ribazole from 5,6-dimethylbenzimidazole: step 1/2.</text>
</comment>
<evidence type="ECO:0000256" key="5">
    <source>
        <dbReference type="ARBA" id="ARBA00022573"/>
    </source>
</evidence>
<gene>
    <name evidence="10" type="ORF">TSPGSL018_1097</name>
</gene>
<sequence>ESWYELALKDLNAKAKPPGSLGNLEQWAARLCALQQTLEPVGKPVGTLIFAADHGITKSSQVSAYPRSVTVAVFKSIAKGRAASSTLSASFGLTLLLMDVGIDADVSDTASGTENVIVQHRKVSFGTRDFTCCAAMTEEELSAAVSAGRSAVQQLHEKGIVGICLGELGIGNTTSAAALLSALTGRPASEVTGSGSGLGTDGVARKAAVVEAALRRCNAPQCGAKRLLQEVGGLEIAAMVGAVLEASERRMAVLVDGFISGAAALVASRLDGSVAGALFCSHRLLECLGQPLPPIDLKMR</sequence>
<feature type="non-terminal residue" evidence="10">
    <location>
        <position position="1"/>
    </location>
</feature>
<evidence type="ECO:0000313" key="10">
    <source>
        <dbReference type="EMBL" id="JAC84386.1"/>
    </source>
</evidence>
<dbReference type="Pfam" id="PF02277">
    <property type="entry name" value="DBI_PRT"/>
    <property type="match status" value="1"/>
</dbReference>
<accession>A0A061SNU6</accession>
<proteinExistence type="inferred from homology"/>
<dbReference type="InterPro" id="IPR036087">
    <property type="entry name" value="Nict_dMeBzImd_PRibTrfase_sf"/>
</dbReference>
<dbReference type="Gene3D" id="1.10.1610.10">
    <property type="match status" value="1"/>
</dbReference>
<evidence type="ECO:0000256" key="3">
    <source>
        <dbReference type="ARBA" id="ARBA00011991"/>
    </source>
</evidence>
<keyword evidence="5" id="KW-0169">Cobalamin biosynthesis</keyword>
<dbReference type="GO" id="GO:0008939">
    <property type="term" value="F:nicotinate-nucleotide-dimethylbenzimidazole phosphoribosyltransferase activity"/>
    <property type="evidence" value="ECO:0007669"/>
    <property type="project" value="UniProtKB-EC"/>
</dbReference>
<dbReference type="AlphaFoldDB" id="A0A061SNU6"/>
<evidence type="ECO:0000256" key="8">
    <source>
        <dbReference type="ARBA" id="ARBA00030686"/>
    </source>
</evidence>
<dbReference type="PANTHER" id="PTHR43463">
    <property type="entry name" value="NICOTINATE-NUCLEOTIDE--DIMETHYLBENZIMIDAZOLE PHOSPHORIBOSYLTRANSFERASE"/>
    <property type="match status" value="1"/>
</dbReference>
<dbReference type="InterPro" id="IPR003200">
    <property type="entry name" value="Nict_dMeBzImd_PRibTrfase"/>
</dbReference>
<dbReference type="EC" id="2.4.2.21" evidence="3"/>
<dbReference type="SUPFAM" id="SSF52733">
    <property type="entry name" value="Nicotinate mononucleotide:5,6-dimethylbenzimidazole phosphoribosyltransferase (CobT)"/>
    <property type="match status" value="1"/>
</dbReference>
<comment type="similarity">
    <text evidence="2">Belongs to the CobT family.</text>
</comment>
<reference evidence="10" key="1">
    <citation type="submission" date="2014-05" db="EMBL/GenBank/DDBJ databases">
        <title>The transcriptome of the halophilic microalga Tetraselmis sp. GSL018 isolated from the Great Salt Lake, Utah.</title>
        <authorList>
            <person name="Jinkerson R.E."/>
            <person name="D'Adamo S."/>
            <person name="Posewitz M.C."/>
        </authorList>
    </citation>
    <scope>NUCLEOTIDE SEQUENCE</scope>
    <source>
        <strain evidence="10">GSL018</strain>
    </source>
</reference>
<evidence type="ECO:0000256" key="6">
    <source>
        <dbReference type="ARBA" id="ARBA00022676"/>
    </source>
</evidence>
<dbReference type="PANTHER" id="PTHR43463:SF1">
    <property type="entry name" value="NICOTINATE-NUCLEOTIDE--DIMETHYLBENZIMIDAZOLE PHOSPHORIBOSYLTRANSFERASE"/>
    <property type="match status" value="1"/>
</dbReference>
<name>A0A061SNU6_9CHLO</name>
<keyword evidence="6 10" id="KW-0328">Glycosyltransferase</keyword>
<comment type="catalytic activity">
    <reaction evidence="9">
        <text>5,6-dimethylbenzimidazole + nicotinate beta-D-ribonucleotide = alpha-ribazole 5'-phosphate + nicotinate + H(+)</text>
        <dbReference type="Rhea" id="RHEA:11196"/>
        <dbReference type="ChEBI" id="CHEBI:15378"/>
        <dbReference type="ChEBI" id="CHEBI:15890"/>
        <dbReference type="ChEBI" id="CHEBI:32544"/>
        <dbReference type="ChEBI" id="CHEBI:57502"/>
        <dbReference type="ChEBI" id="CHEBI:57918"/>
        <dbReference type="EC" id="2.4.2.21"/>
    </reaction>
</comment>
<protein>
    <recommendedName>
        <fullName evidence="4">Nicotinate-nucleotide--dimethylbenzimidazole phosphoribosyltransferase</fullName>
        <ecNumber evidence="3">2.4.2.21</ecNumber>
    </recommendedName>
    <alternativeName>
        <fullName evidence="8">N(1)-alpha-phosphoribosyltransferase</fullName>
    </alternativeName>
</protein>
<dbReference type="EMBL" id="GBEZ01000504">
    <property type="protein sequence ID" value="JAC84386.1"/>
    <property type="molecule type" value="Transcribed_RNA"/>
</dbReference>
<evidence type="ECO:0000256" key="1">
    <source>
        <dbReference type="ARBA" id="ARBA00005049"/>
    </source>
</evidence>
<evidence type="ECO:0000256" key="9">
    <source>
        <dbReference type="ARBA" id="ARBA00047340"/>
    </source>
</evidence>
<evidence type="ECO:0000256" key="7">
    <source>
        <dbReference type="ARBA" id="ARBA00022679"/>
    </source>
</evidence>
<organism evidence="10">
    <name type="scientific">Tetraselmis sp. GSL018</name>
    <dbReference type="NCBI Taxonomy" id="582737"/>
    <lineage>
        <taxon>Eukaryota</taxon>
        <taxon>Viridiplantae</taxon>
        <taxon>Chlorophyta</taxon>
        <taxon>core chlorophytes</taxon>
        <taxon>Chlorodendrophyceae</taxon>
        <taxon>Chlorodendrales</taxon>
        <taxon>Chlorodendraceae</taxon>
        <taxon>Tetraselmis</taxon>
    </lineage>
</organism>
<dbReference type="CDD" id="cd02439">
    <property type="entry name" value="DMB-PRT_CobT"/>
    <property type="match status" value="1"/>
</dbReference>